<feature type="compositionally biased region" description="Polar residues" evidence="4">
    <location>
        <begin position="664"/>
        <end position="676"/>
    </location>
</feature>
<dbReference type="STRING" id="7994.ENSAMXP00000041244"/>
<keyword evidence="2" id="KW-0547">Nucleotide-binding</keyword>
<dbReference type="Pfam" id="PF04548">
    <property type="entry name" value="AIG1"/>
    <property type="match status" value="3"/>
</dbReference>
<dbReference type="InterPro" id="IPR045058">
    <property type="entry name" value="GIMA/IAN/Toc"/>
</dbReference>
<sequence>MASREIMVSELRIILMGDNSSEISRVGNFILGREAFKTETLPSVKQLSERAAGMVEGRYITLINAPHQLNPKDTLDQITEQIRECLYLCAPGPHMFLLVLSRTLKKEDQDRIKNSLTSYSPWFMKYTIVLTPDEDVNYRAAAQAQKGSNPSLHLIIGKSERDRKVQVLSLLEKIEQVVKSNSGGYLTYDTNELLKKVKKKLPIKREDLPSKTVKRVRMVLLGKNSSEISRMGNFILGRDAFDTEAPPPSVEQHSERAGGMVEGKYITLINTPHLFDSQLPLTTIHSRVREYLTLCSPGPHVFVLVLQSDGCTSRDREQIRIILNSFSDTALKHTTVITQKQGTGTDPHELNKLIQEIKKCGGQHFQLDTGGNPSDLVKAVEKLVQKNKKGYVKDSAMEESSYEKDQKKQTGGVVHLTPSIAPKTKARSERLNLVLCGSNRVLKFSISDLILGQRELRSESRSVCVKREAEVCGRLITLVELPALYSSQLSEEEVMQETFCCVSLCDPGVHAFLLVLPEGRLTVEDKGELEKIQNIFGSKFNDHTVVLITQHPQNKPLDGAVTTVIKDFGERQLFFNYSSQVLELIEHVEELLSENRESYYTTKMYYSAQFNSHLKYWREVDGLKRTHSMLINKDFPRTIRIILLGRTAAGKSATGKHHIRSRKSVQGGSIWKNSDQCLPERNR</sequence>
<dbReference type="GO" id="GO:0005525">
    <property type="term" value="F:GTP binding"/>
    <property type="evidence" value="ECO:0007669"/>
    <property type="project" value="UniProtKB-KW"/>
</dbReference>
<dbReference type="Bgee" id="ENSAMXG00000013454">
    <property type="expression patterns" value="Expressed in pharyngeal gill"/>
</dbReference>
<keyword evidence="7" id="KW-1185">Reference proteome</keyword>
<keyword evidence="3" id="KW-0342">GTP-binding</keyword>
<feature type="region of interest" description="Disordered" evidence="4">
    <location>
        <begin position="654"/>
        <end position="683"/>
    </location>
</feature>
<dbReference type="HOGENOM" id="CLU_010468_5_3_1"/>
<reference evidence="6" key="3">
    <citation type="submission" date="2025-05" db="UniProtKB">
        <authorList>
            <consortium name="Ensembl"/>
        </authorList>
    </citation>
    <scope>IDENTIFICATION</scope>
</reference>
<dbReference type="Proteomes" id="UP000018467">
    <property type="component" value="Unassembled WGS sequence"/>
</dbReference>
<organism evidence="6 7">
    <name type="scientific">Astyanax mexicanus</name>
    <name type="common">Blind cave fish</name>
    <name type="synonym">Astyanax fasciatus mexicanus</name>
    <dbReference type="NCBI Taxonomy" id="7994"/>
    <lineage>
        <taxon>Eukaryota</taxon>
        <taxon>Metazoa</taxon>
        <taxon>Chordata</taxon>
        <taxon>Craniata</taxon>
        <taxon>Vertebrata</taxon>
        <taxon>Euteleostomi</taxon>
        <taxon>Actinopterygii</taxon>
        <taxon>Neopterygii</taxon>
        <taxon>Teleostei</taxon>
        <taxon>Ostariophysi</taxon>
        <taxon>Characiformes</taxon>
        <taxon>Characoidei</taxon>
        <taxon>Acestrorhamphidae</taxon>
        <taxon>Acestrorhamphinae</taxon>
        <taxon>Astyanax</taxon>
    </lineage>
</organism>
<name>W5L1Y1_ASTMX</name>
<dbReference type="GeneTree" id="ENSGT01140000282522"/>
<dbReference type="InterPro" id="IPR027417">
    <property type="entry name" value="P-loop_NTPase"/>
</dbReference>
<dbReference type="SUPFAM" id="SSF52540">
    <property type="entry name" value="P-loop containing nucleoside triphosphate hydrolases"/>
    <property type="match status" value="2"/>
</dbReference>
<evidence type="ECO:0000256" key="4">
    <source>
        <dbReference type="SAM" id="MobiDB-lite"/>
    </source>
</evidence>
<dbReference type="Gene3D" id="3.40.50.300">
    <property type="entry name" value="P-loop containing nucleotide triphosphate hydrolases"/>
    <property type="match status" value="3"/>
</dbReference>
<dbReference type="PANTHER" id="PTHR10903:SF170">
    <property type="entry name" value="GTPASE IMAP FAMILY MEMBER 7"/>
    <property type="match status" value="1"/>
</dbReference>
<dbReference type="AlphaFoldDB" id="W5L1Y1"/>
<evidence type="ECO:0000313" key="6">
    <source>
        <dbReference type="Ensembl" id="ENSAMXP00000013843.2"/>
    </source>
</evidence>
<reference evidence="7" key="2">
    <citation type="journal article" date="2014" name="Nat. Commun.">
        <title>The cavefish genome reveals candidate genes for eye loss.</title>
        <authorList>
            <person name="McGaugh S.E."/>
            <person name="Gross J.B."/>
            <person name="Aken B."/>
            <person name="Blin M."/>
            <person name="Borowsky R."/>
            <person name="Chalopin D."/>
            <person name="Hinaux H."/>
            <person name="Jeffery W.R."/>
            <person name="Keene A."/>
            <person name="Ma L."/>
            <person name="Minx P."/>
            <person name="Murphy D."/>
            <person name="O'Quin K.E."/>
            <person name="Retaux S."/>
            <person name="Rohner N."/>
            <person name="Searle S.M."/>
            <person name="Stahl B.A."/>
            <person name="Tabin C."/>
            <person name="Volff J.N."/>
            <person name="Yoshizawa M."/>
            <person name="Warren W.C."/>
        </authorList>
    </citation>
    <scope>NUCLEOTIDE SEQUENCE [LARGE SCALE GENOMIC DNA]</scope>
    <source>
        <strain evidence="7">female</strain>
    </source>
</reference>
<evidence type="ECO:0000256" key="2">
    <source>
        <dbReference type="ARBA" id="ARBA00022741"/>
    </source>
</evidence>
<dbReference type="Ensembl" id="ENSAMXT00000050713.1">
    <property type="protein sequence ID" value="ENSAMXP00000041244.1"/>
    <property type="gene ID" value="ENSAMXG00000013454.2"/>
</dbReference>
<reference evidence="7" key="1">
    <citation type="submission" date="2013-03" db="EMBL/GenBank/DDBJ databases">
        <authorList>
            <person name="Jeffery W."/>
            <person name="Warren W."/>
            <person name="Wilson R.K."/>
        </authorList>
    </citation>
    <scope>NUCLEOTIDE SEQUENCE</scope>
    <source>
        <strain evidence="7">female</strain>
    </source>
</reference>
<proteinExistence type="inferred from homology"/>
<evidence type="ECO:0000256" key="1">
    <source>
        <dbReference type="ARBA" id="ARBA00008535"/>
    </source>
</evidence>
<feature type="domain" description="AIG1-type G" evidence="5">
    <location>
        <begin position="431"/>
        <end position="613"/>
    </location>
</feature>
<dbReference type="PANTHER" id="PTHR10903">
    <property type="entry name" value="GTPASE, IMAP FAMILY MEMBER-RELATED"/>
    <property type="match status" value="1"/>
</dbReference>
<protein>
    <recommendedName>
        <fullName evidence="5">AIG1-type G domain-containing protein</fullName>
    </recommendedName>
</protein>
<dbReference type="Ensembl" id="ENSAMXT00000013843.2">
    <property type="protein sequence ID" value="ENSAMXP00000013843.2"/>
    <property type="gene ID" value="ENSAMXG00000013454.2"/>
</dbReference>
<dbReference type="InterPro" id="IPR006703">
    <property type="entry name" value="G_AIG1"/>
</dbReference>
<feature type="domain" description="AIG1-type G" evidence="5">
    <location>
        <begin position="217"/>
        <end position="401"/>
    </location>
</feature>
<feature type="domain" description="AIG1-type G" evidence="5">
    <location>
        <begin position="11"/>
        <end position="201"/>
    </location>
</feature>
<evidence type="ECO:0000256" key="3">
    <source>
        <dbReference type="ARBA" id="ARBA00023134"/>
    </source>
</evidence>
<feature type="compositionally biased region" description="Basic residues" evidence="4">
    <location>
        <begin position="654"/>
        <end position="663"/>
    </location>
</feature>
<comment type="similarity">
    <text evidence="1">Belongs to the TRAFAC class TrmE-Era-EngA-EngB-Septin-like GTPase superfamily. AIG1/Toc34/Toc159-like paraseptin GTPase family. IAN subfamily.</text>
</comment>
<evidence type="ECO:0000259" key="5">
    <source>
        <dbReference type="Pfam" id="PF04548"/>
    </source>
</evidence>
<evidence type="ECO:0000313" key="7">
    <source>
        <dbReference type="Proteomes" id="UP000018467"/>
    </source>
</evidence>
<accession>W5L1Y1</accession>